<reference evidence="3 4" key="1">
    <citation type="submission" date="2015-01" db="EMBL/GenBank/DDBJ databases">
        <title>Vibrio sp. C94 JCM 19241 whole genome shotgun sequence.</title>
        <authorList>
            <person name="Sawabe T."/>
            <person name="Meirelles P."/>
            <person name="Feng G."/>
            <person name="Sayaka M."/>
            <person name="Hattori M."/>
            <person name="Ohkuma M."/>
        </authorList>
    </citation>
    <scope>NUCLEOTIDE SEQUENCE [LARGE SCALE GENOMIC DNA]</scope>
    <source>
        <strain evidence="4">JCM 19241</strain>
    </source>
</reference>
<dbReference type="AlphaFoldDB" id="A0A0B8QHL1"/>
<comment type="caution">
    <text evidence="3">The sequence shown here is derived from an EMBL/GenBank/DDBJ whole genome shotgun (WGS) entry which is preliminary data.</text>
</comment>
<evidence type="ECO:0000313" key="4">
    <source>
        <dbReference type="Proteomes" id="UP000031666"/>
    </source>
</evidence>
<dbReference type="PANTHER" id="PTHR31528">
    <property type="entry name" value="4-AMINO-5-HYDROXYMETHYL-2-METHYLPYRIMIDINE PHOSPHATE SYNTHASE THI11-RELATED"/>
    <property type="match status" value="1"/>
</dbReference>
<protein>
    <submittedName>
        <fullName evidence="3">Hydroxymethylpyrimidine ABC transporter</fullName>
    </submittedName>
</protein>
<organism evidence="3 4">
    <name type="scientific">Vibrio ishigakensis</name>
    <dbReference type="NCBI Taxonomy" id="1481914"/>
    <lineage>
        <taxon>Bacteria</taxon>
        <taxon>Pseudomonadati</taxon>
        <taxon>Pseudomonadota</taxon>
        <taxon>Gammaproteobacteria</taxon>
        <taxon>Vibrionales</taxon>
        <taxon>Vibrionaceae</taxon>
        <taxon>Vibrio</taxon>
    </lineage>
</organism>
<reference evidence="3 4" key="2">
    <citation type="submission" date="2015-01" db="EMBL/GenBank/DDBJ databases">
        <authorList>
            <consortium name="NBRP consortium"/>
            <person name="Sawabe T."/>
            <person name="Meirelles P."/>
            <person name="Feng G."/>
            <person name="Sayaka M."/>
            <person name="Hattori M."/>
            <person name="Ohkuma M."/>
        </authorList>
    </citation>
    <scope>NUCLEOTIDE SEQUENCE [LARGE SCALE GENOMIC DNA]</scope>
    <source>
        <strain evidence="4">JCM 19241</strain>
    </source>
</reference>
<dbReference type="Pfam" id="PF09084">
    <property type="entry name" value="NMT1"/>
    <property type="match status" value="1"/>
</dbReference>
<feature type="domain" description="SsuA/THI5-like" evidence="2">
    <location>
        <begin position="36"/>
        <end position="70"/>
    </location>
</feature>
<accession>A0A0B8QHL1</accession>
<dbReference type="EMBL" id="BBSC01000011">
    <property type="protein sequence ID" value="GAM78036.1"/>
    <property type="molecule type" value="Genomic_DNA"/>
</dbReference>
<feature type="signal peptide" evidence="1">
    <location>
        <begin position="1"/>
        <end position="22"/>
    </location>
</feature>
<dbReference type="SUPFAM" id="SSF53850">
    <property type="entry name" value="Periplasmic binding protein-like II"/>
    <property type="match status" value="1"/>
</dbReference>
<evidence type="ECO:0000259" key="2">
    <source>
        <dbReference type="Pfam" id="PF09084"/>
    </source>
</evidence>
<dbReference type="STRING" id="1481914.JCM19241_764"/>
<dbReference type="Proteomes" id="UP000031666">
    <property type="component" value="Unassembled WGS sequence"/>
</dbReference>
<dbReference type="Gene3D" id="3.40.190.10">
    <property type="entry name" value="Periplasmic binding protein-like II"/>
    <property type="match status" value="1"/>
</dbReference>
<dbReference type="InterPro" id="IPR027939">
    <property type="entry name" value="NMT1/THI5"/>
</dbReference>
<proteinExistence type="predicted"/>
<dbReference type="PANTHER" id="PTHR31528:SF3">
    <property type="entry name" value="THIAMINE BIOSYNTHESIS PROTEIN HI_0357-RELATED"/>
    <property type="match status" value="1"/>
</dbReference>
<keyword evidence="1" id="KW-0732">Signal</keyword>
<dbReference type="InterPro" id="IPR015168">
    <property type="entry name" value="SsuA/THI5"/>
</dbReference>
<evidence type="ECO:0000256" key="1">
    <source>
        <dbReference type="SAM" id="SignalP"/>
    </source>
</evidence>
<gene>
    <name evidence="3" type="ORF">JCM19241_764</name>
</gene>
<name>A0A0B8QHL1_9VIBR</name>
<dbReference type="GO" id="GO:0009228">
    <property type="term" value="P:thiamine biosynthetic process"/>
    <property type="evidence" value="ECO:0007669"/>
    <property type="project" value="InterPro"/>
</dbReference>
<evidence type="ECO:0000313" key="3">
    <source>
        <dbReference type="EMBL" id="GAM78036.1"/>
    </source>
</evidence>
<feature type="chain" id="PRO_5002124044" evidence="1">
    <location>
        <begin position="23"/>
        <end position="77"/>
    </location>
</feature>
<sequence length="77" mass="8386">MKKTLLGLAATCALAISPATFAKDNKLTLMLDWFVNPNHGPIVIAQEKGLFEQQGIEVEIQEPADKCSSKTRSGKQN</sequence>